<keyword evidence="5" id="KW-1185">Reference proteome</keyword>
<dbReference type="GO" id="GO:0000156">
    <property type="term" value="F:phosphorelay response regulator activity"/>
    <property type="evidence" value="ECO:0007669"/>
    <property type="project" value="TreeGrafter"/>
</dbReference>
<dbReference type="EMBL" id="JAGEOJ010000012">
    <property type="protein sequence ID" value="MBO2451178.1"/>
    <property type="molecule type" value="Genomic_DNA"/>
</dbReference>
<accession>A0A939T5X8</accession>
<dbReference type="PANTHER" id="PTHR48111:SF16">
    <property type="entry name" value="TRANSCRIPTIONAL REGULATORY PROTEIN GLNR"/>
    <property type="match status" value="1"/>
</dbReference>
<dbReference type="CDD" id="cd00383">
    <property type="entry name" value="trans_reg_C"/>
    <property type="match status" value="1"/>
</dbReference>
<dbReference type="InterPro" id="IPR049170">
    <property type="entry name" value="GlnR_N"/>
</dbReference>
<dbReference type="SUPFAM" id="SSF46894">
    <property type="entry name" value="C-terminal effector domain of the bipartite response regulators"/>
    <property type="match status" value="1"/>
</dbReference>
<feature type="domain" description="OmpR/PhoB-type" evidence="3">
    <location>
        <begin position="117"/>
        <end position="214"/>
    </location>
</feature>
<dbReference type="GO" id="GO:0000976">
    <property type="term" value="F:transcription cis-regulatory region binding"/>
    <property type="evidence" value="ECO:0007669"/>
    <property type="project" value="TreeGrafter"/>
</dbReference>
<dbReference type="InterPro" id="IPR039420">
    <property type="entry name" value="WalR-like"/>
</dbReference>
<dbReference type="RefSeq" id="WP_208259069.1">
    <property type="nucleotide sequence ID" value="NZ_JAGEOJ010000012.1"/>
</dbReference>
<dbReference type="Proteomes" id="UP000669179">
    <property type="component" value="Unassembled WGS sequence"/>
</dbReference>
<name>A0A939T5X8_9ACTN</name>
<protein>
    <submittedName>
        <fullName evidence="4">Winged helix-turn-helix domain-containing protein</fullName>
    </submittedName>
</protein>
<evidence type="ECO:0000259" key="3">
    <source>
        <dbReference type="PROSITE" id="PS51755"/>
    </source>
</evidence>
<evidence type="ECO:0000313" key="5">
    <source>
        <dbReference type="Proteomes" id="UP000669179"/>
    </source>
</evidence>
<dbReference type="InterPro" id="IPR016032">
    <property type="entry name" value="Sig_transdc_resp-reg_C-effctor"/>
</dbReference>
<dbReference type="GO" id="GO:0006355">
    <property type="term" value="P:regulation of DNA-templated transcription"/>
    <property type="evidence" value="ECO:0007669"/>
    <property type="project" value="InterPro"/>
</dbReference>
<dbReference type="Gene3D" id="1.10.10.10">
    <property type="entry name" value="Winged helix-like DNA-binding domain superfamily/Winged helix DNA-binding domain"/>
    <property type="match status" value="1"/>
</dbReference>
<dbReference type="GO" id="GO:0005829">
    <property type="term" value="C:cytosol"/>
    <property type="evidence" value="ECO:0007669"/>
    <property type="project" value="TreeGrafter"/>
</dbReference>
<dbReference type="InterPro" id="IPR036388">
    <property type="entry name" value="WH-like_DNA-bd_sf"/>
</dbReference>
<dbReference type="PANTHER" id="PTHR48111">
    <property type="entry name" value="REGULATOR OF RPOS"/>
    <property type="match status" value="1"/>
</dbReference>
<organism evidence="4 5">
    <name type="scientific">Actinomadura barringtoniae</name>
    <dbReference type="NCBI Taxonomy" id="1427535"/>
    <lineage>
        <taxon>Bacteria</taxon>
        <taxon>Bacillati</taxon>
        <taxon>Actinomycetota</taxon>
        <taxon>Actinomycetes</taxon>
        <taxon>Streptosporangiales</taxon>
        <taxon>Thermomonosporaceae</taxon>
        <taxon>Actinomadura</taxon>
    </lineage>
</organism>
<reference evidence="4" key="1">
    <citation type="submission" date="2021-03" db="EMBL/GenBank/DDBJ databases">
        <authorList>
            <person name="Kanchanasin P."/>
            <person name="Saeng-In P."/>
            <person name="Phongsopitanun W."/>
            <person name="Yuki M."/>
            <person name="Kudo T."/>
            <person name="Ohkuma M."/>
            <person name="Tanasupawat S."/>
        </authorList>
    </citation>
    <scope>NUCLEOTIDE SEQUENCE</scope>
    <source>
        <strain evidence="4">GKU 128</strain>
    </source>
</reference>
<dbReference type="Gene3D" id="3.40.50.2300">
    <property type="match status" value="1"/>
</dbReference>
<keyword evidence="1 2" id="KW-0238">DNA-binding</keyword>
<dbReference type="InterPro" id="IPR001867">
    <property type="entry name" value="OmpR/PhoB-type_DNA-bd"/>
</dbReference>
<dbReference type="GO" id="GO:0032993">
    <property type="term" value="C:protein-DNA complex"/>
    <property type="evidence" value="ECO:0007669"/>
    <property type="project" value="TreeGrafter"/>
</dbReference>
<dbReference type="SMART" id="SM00862">
    <property type="entry name" value="Trans_reg_C"/>
    <property type="match status" value="1"/>
</dbReference>
<evidence type="ECO:0000313" key="4">
    <source>
        <dbReference type="EMBL" id="MBO2451178.1"/>
    </source>
</evidence>
<feature type="DNA-binding region" description="OmpR/PhoB-type" evidence="2">
    <location>
        <begin position="117"/>
        <end position="214"/>
    </location>
</feature>
<evidence type="ECO:0000256" key="1">
    <source>
        <dbReference type="ARBA" id="ARBA00023125"/>
    </source>
</evidence>
<dbReference type="PROSITE" id="PS51755">
    <property type="entry name" value="OMPR_PHOB"/>
    <property type="match status" value="1"/>
</dbReference>
<evidence type="ECO:0000256" key="2">
    <source>
        <dbReference type="PROSITE-ProRule" id="PRU01091"/>
    </source>
</evidence>
<gene>
    <name evidence="4" type="ORF">J4573_29075</name>
</gene>
<comment type="caution">
    <text evidence="4">The sequence shown here is derived from an EMBL/GenBank/DDBJ whole genome shotgun (WGS) entry which is preliminary data.</text>
</comment>
<dbReference type="Pfam" id="PF21695">
    <property type="entry name" value="GlnR_1st"/>
    <property type="match status" value="1"/>
</dbReference>
<dbReference type="AlphaFoldDB" id="A0A939T5X8"/>
<sequence length="217" mass="23797">MSAVLLLTDHGRTPQEVLPALGELPHAVRVLPASAAWTDPTCDVVLVDARKDLQRARSVCHSLKGGPPLLAVFTDGGLITLDSGWGVDDILLDSSPAAEVAVRLQMAGTRRPLLQRPAVRRMPSGLSFDDSARTVRLNDRAIPLTHAEYQILTRLAARPGQILTYRQLLESYNSRRPQSTRTIHTHVRRLRAKLGPDHAALIHTSHGLGYRLRSVNA</sequence>
<proteinExistence type="predicted"/>
<dbReference type="Pfam" id="PF00486">
    <property type="entry name" value="Trans_reg_C"/>
    <property type="match status" value="1"/>
</dbReference>